<evidence type="ECO:0000313" key="9">
    <source>
        <dbReference type="Proteomes" id="UP001055167"/>
    </source>
</evidence>
<sequence length="496" mass="52608">MGGLTRPRGAAPTGDPAFAALKARLVARTGHHYYADKDDLLWERVARRMRACGAADPAGYLAQLDDAGAEWAALEAEITIGETFFFRYAEQFAALRGTILPERLAARGGERRLRIWSAGCATGAETYSLAIVLHELLAERLPDWRIGLTGTDINRDVLSLARRAEYGPWALRTLSREERARYFRAGAREGTFALRPEFRGLARFEPQNLMSLLDGTASLALTDYDLILCRNVLIYFHPDVVLALVRALGQRLRPGGWLLLGHAEPNPAFSEFLTPVSLPGTAAYRRPGDGEAPDGPAALPARRPAAPAWAPLLPPAGSSVPAAGSSGPAAAPRAPAPPPARSRPGQGGPAAGPPGGRDAGAPAPGPEAVLEAVRALADAGDIEAGWRACRAALGRDPTDARLRYYEGLLARARARPEEAERAFRGAVYLDKGFVMAHYHLGLTLIAAGRAGDGQRALANALRCAERLPGPSLLPEGDGLTAERLRAAAATLLAAAP</sequence>
<keyword evidence="5" id="KW-0949">S-adenosyl-L-methionine</keyword>
<gene>
    <name evidence="8" type="ORF">OPKNFCMD_5042</name>
</gene>
<proteinExistence type="predicted"/>
<dbReference type="PROSITE" id="PS50123">
    <property type="entry name" value="CHER"/>
    <property type="match status" value="1"/>
</dbReference>
<dbReference type="CDD" id="cd02440">
    <property type="entry name" value="AdoMet_MTases"/>
    <property type="match status" value="1"/>
</dbReference>
<dbReference type="InterPro" id="IPR022641">
    <property type="entry name" value="CheR_N"/>
</dbReference>
<keyword evidence="3" id="KW-0489">Methyltransferase</keyword>
<dbReference type="SMART" id="SM00138">
    <property type="entry name" value="MeTrc"/>
    <property type="match status" value="1"/>
</dbReference>
<dbReference type="InterPro" id="IPR000780">
    <property type="entry name" value="CheR_MeTrfase"/>
</dbReference>
<dbReference type="RefSeq" id="WP_238313927.1">
    <property type="nucleotide sequence ID" value="NZ_BPQH01000018.1"/>
</dbReference>
<dbReference type="InterPro" id="IPR011990">
    <property type="entry name" value="TPR-like_helical_dom_sf"/>
</dbReference>
<dbReference type="SUPFAM" id="SSF53335">
    <property type="entry name" value="S-adenosyl-L-methionine-dependent methyltransferases"/>
    <property type="match status" value="1"/>
</dbReference>
<dbReference type="PANTHER" id="PTHR24422">
    <property type="entry name" value="CHEMOTAXIS PROTEIN METHYLTRANSFERASE"/>
    <property type="match status" value="1"/>
</dbReference>
<dbReference type="EC" id="2.1.1.80" evidence="2"/>
<dbReference type="InterPro" id="IPR029063">
    <property type="entry name" value="SAM-dependent_MTases_sf"/>
</dbReference>
<dbReference type="InterPro" id="IPR036804">
    <property type="entry name" value="CheR_N_sf"/>
</dbReference>
<organism evidence="8 9">
    <name type="scientific">Methylobacterium crusticola</name>
    <dbReference type="NCBI Taxonomy" id="1697972"/>
    <lineage>
        <taxon>Bacteria</taxon>
        <taxon>Pseudomonadati</taxon>
        <taxon>Pseudomonadota</taxon>
        <taxon>Alphaproteobacteria</taxon>
        <taxon>Hyphomicrobiales</taxon>
        <taxon>Methylobacteriaceae</taxon>
        <taxon>Methylobacterium</taxon>
    </lineage>
</organism>
<dbReference type="Gene3D" id="1.10.155.10">
    <property type="entry name" value="Chemotaxis receptor methyltransferase CheR, N-terminal domain"/>
    <property type="match status" value="1"/>
</dbReference>
<feature type="compositionally biased region" description="Low complexity" evidence="6">
    <location>
        <begin position="293"/>
        <end position="333"/>
    </location>
</feature>
<dbReference type="InterPro" id="IPR022642">
    <property type="entry name" value="CheR_C"/>
</dbReference>
<evidence type="ECO:0000256" key="6">
    <source>
        <dbReference type="SAM" id="MobiDB-lite"/>
    </source>
</evidence>
<protein>
    <recommendedName>
        <fullName evidence="2">protein-glutamate O-methyltransferase</fullName>
        <ecNumber evidence="2">2.1.1.80</ecNumber>
    </recommendedName>
</protein>
<dbReference type="Gene3D" id="3.40.50.150">
    <property type="entry name" value="Vaccinia Virus protein VP39"/>
    <property type="match status" value="1"/>
</dbReference>
<dbReference type="InterPro" id="IPR050903">
    <property type="entry name" value="Bact_Chemotaxis_MeTrfase"/>
</dbReference>
<dbReference type="Pfam" id="PF01739">
    <property type="entry name" value="CheR"/>
    <property type="match status" value="1"/>
</dbReference>
<comment type="caution">
    <text evidence="8">The sequence shown here is derived from an EMBL/GenBank/DDBJ whole genome shotgun (WGS) entry which is preliminary data.</text>
</comment>
<dbReference type="Proteomes" id="UP001055167">
    <property type="component" value="Unassembled WGS sequence"/>
</dbReference>
<evidence type="ECO:0000256" key="4">
    <source>
        <dbReference type="ARBA" id="ARBA00022679"/>
    </source>
</evidence>
<reference evidence="8" key="2">
    <citation type="submission" date="2021-08" db="EMBL/GenBank/DDBJ databases">
        <authorList>
            <person name="Tani A."/>
            <person name="Ola A."/>
            <person name="Ogura Y."/>
            <person name="Katsura K."/>
            <person name="Hayashi T."/>
        </authorList>
    </citation>
    <scope>NUCLEOTIDE SEQUENCE</scope>
    <source>
        <strain evidence="8">KCTC 52305</strain>
    </source>
</reference>
<evidence type="ECO:0000256" key="1">
    <source>
        <dbReference type="ARBA" id="ARBA00001541"/>
    </source>
</evidence>
<keyword evidence="9" id="KW-1185">Reference proteome</keyword>
<dbReference type="Gene3D" id="1.25.40.10">
    <property type="entry name" value="Tetratricopeptide repeat domain"/>
    <property type="match status" value="1"/>
</dbReference>
<reference evidence="8" key="1">
    <citation type="journal article" date="2021" name="Front. Microbiol.">
        <title>Comprehensive Comparative Genomics and Phenotyping of Methylobacterium Species.</title>
        <authorList>
            <person name="Alessa O."/>
            <person name="Ogura Y."/>
            <person name="Fujitani Y."/>
            <person name="Takami H."/>
            <person name="Hayashi T."/>
            <person name="Sahin N."/>
            <person name="Tani A."/>
        </authorList>
    </citation>
    <scope>NUCLEOTIDE SEQUENCE</scope>
    <source>
        <strain evidence="8">KCTC 52305</strain>
    </source>
</reference>
<feature type="compositionally biased region" description="Gly residues" evidence="6">
    <location>
        <begin position="345"/>
        <end position="358"/>
    </location>
</feature>
<evidence type="ECO:0000256" key="5">
    <source>
        <dbReference type="ARBA" id="ARBA00022691"/>
    </source>
</evidence>
<evidence type="ECO:0000313" key="8">
    <source>
        <dbReference type="EMBL" id="GJD52279.1"/>
    </source>
</evidence>
<evidence type="ECO:0000256" key="3">
    <source>
        <dbReference type="ARBA" id="ARBA00022603"/>
    </source>
</evidence>
<feature type="region of interest" description="Disordered" evidence="6">
    <location>
        <begin position="280"/>
        <end position="365"/>
    </location>
</feature>
<name>A0ABQ4R647_9HYPH</name>
<evidence type="ECO:0000256" key="2">
    <source>
        <dbReference type="ARBA" id="ARBA00012534"/>
    </source>
</evidence>
<dbReference type="SUPFAM" id="SSF47757">
    <property type="entry name" value="Chemotaxis receptor methyltransferase CheR, N-terminal domain"/>
    <property type="match status" value="1"/>
</dbReference>
<dbReference type="PRINTS" id="PR00996">
    <property type="entry name" value="CHERMTFRASE"/>
</dbReference>
<dbReference type="PANTHER" id="PTHR24422:SF19">
    <property type="entry name" value="CHEMOTAXIS PROTEIN METHYLTRANSFERASE"/>
    <property type="match status" value="1"/>
</dbReference>
<keyword evidence="4" id="KW-0808">Transferase</keyword>
<dbReference type="SUPFAM" id="SSF48452">
    <property type="entry name" value="TPR-like"/>
    <property type="match status" value="1"/>
</dbReference>
<evidence type="ECO:0000259" key="7">
    <source>
        <dbReference type="PROSITE" id="PS50123"/>
    </source>
</evidence>
<dbReference type="EMBL" id="BPQH01000018">
    <property type="protein sequence ID" value="GJD52279.1"/>
    <property type="molecule type" value="Genomic_DNA"/>
</dbReference>
<accession>A0ABQ4R647</accession>
<dbReference type="Pfam" id="PF03705">
    <property type="entry name" value="CheR_N"/>
    <property type="match status" value="1"/>
</dbReference>
<comment type="catalytic activity">
    <reaction evidence="1">
        <text>L-glutamyl-[protein] + S-adenosyl-L-methionine = [protein]-L-glutamate 5-O-methyl ester + S-adenosyl-L-homocysteine</text>
        <dbReference type="Rhea" id="RHEA:24452"/>
        <dbReference type="Rhea" id="RHEA-COMP:10208"/>
        <dbReference type="Rhea" id="RHEA-COMP:10311"/>
        <dbReference type="ChEBI" id="CHEBI:29973"/>
        <dbReference type="ChEBI" id="CHEBI:57856"/>
        <dbReference type="ChEBI" id="CHEBI:59789"/>
        <dbReference type="ChEBI" id="CHEBI:82795"/>
        <dbReference type="EC" id="2.1.1.80"/>
    </reaction>
</comment>
<feature type="domain" description="CheR-type methyltransferase" evidence="7">
    <location>
        <begin position="15"/>
        <end position="289"/>
    </location>
</feature>